<feature type="transmembrane region" description="Helical" evidence="9">
    <location>
        <begin position="135"/>
        <end position="158"/>
    </location>
</feature>
<dbReference type="Proteomes" id="UP000266634">
    <property type="component" value="Unassembled WGS sequence"/>
</dbReference>
<feature type="transmembrane region" description="Helical" evidence="9">
    <location>
        <begin position="72"/>
        <end position="92"/>
    </location>
</feature>
<dbReference type="InterPro" id="IPR000515">
    <property type="entry name" value="MetI-like"/>
</dbReference>
<evidence type="ECO:0000256" key="9">
    <source>
        <dbReference type="RuleBase" id="RU363032"/>
    </source>
</evidence>
<evidence type="ECO:0000256" key="2">
    <source>
        <dbReference type="ARBA" id="ARBA00009047"/>
    </source>
</evidence>
<keyword evidence="6 9" id="KW-0812">Transmembrane</keyword>
<dbReference type="PANTHER" id="PTHR32243">
    <property type="entry name" value="MALTOSE TRANSPORT SYSTEM PERMEASE-RELATED"/>
    <property type="match status" value="1"/>
</dbReference>
<keyword evidence="3 9" id="KW-0813">Transport</keyword>
<proteinExistence type="inferred from homology"/>
<evidence type="ECO:0000313" key="11">
    <source>
        <dbReference type="EMBL" id="AJW79203.1"/>
    </source>
</evidence>
<name>A0A0D5CHT3_9MICO</name>
<dbReference type="PROSITE" id="PS50928">
    <property type="entry name" value="ABC_TM1"/>
    <property type="match status" value="1"/>
</dbReference>
<dbReference type="Proteomes" id="UP000032604">
    <property type="component" value="Chromosome"/>
</dbReference>
<evidence type="ECO:0000256" key="4">
    <source>
        <dbReference type="ARBA" id="ARBA00022475"/>
    </source>
</evidence>
<feature type="transmembrane region" description="Helical" evidence="9">
    <location>
        <begin position="12"/>
        <end position="36"/>
    </location>
</feature>
<evidence type="ECO:0000259" key="10">
    <source>
        <dbReference type="PROSITE" id="PS50928"/>
    </source>
</evidence>
<evidence type="ECO:0000256" key="5">
    <source>
        <dbReference type="ARBA" id="ARBA00022597"/>
    </source>
</evidence>
<gene>
    <name evidence="12" type="ORF">DZF93_08995</name>
    <name evidence="11" type="ORF">VO01_08750</name>
</gene>
<feature type="transmembrane region" description="Helical" evidence="9">
    <location>
        <begin position="235"/>
        <end position="255"/>
    </location>
</feature>
<dbReference type="KEGG" id="cmh:VO01_08750"/>
<evidence type="ECO:0000256" key="3">
    <source>
        <dbReference type="ARBA" id="ARBA00022448"/>
    </source>
</evidence>
<evidence type="ECO:0000313" key="14">
    <source>
        <dbReference type="Proteomes" id="UP000266634"/>
    </source>
</evidence>
<comment type="similarity">
    <text evidence="2">Belongs to the binding-protein-dependent transport system permease family. MalFG subfamily.</text>
</comment>
<dbReference type="SUPFAM" id="SSF161098">
    <property type="entry name" value="MetI-like"/>
    <property type="match status" value="1"/>
</dbReference>
<dbReference type="PATRIC" id="fig|33014.5.peg.1810"/>
<dbReference type="OrthoDB" id="9810794at2"/>
<dbReference type="AlphaFoldDB" id="A0A0D5CHT3"/>
<organism evidence="11 13">
    <name type="scientific">Clavibacter michiganensis subsp. insidiosus</name>
    <dbReference type="NCBI Taxonomy" id="33014"/>
    <lineage>
        <taxon>Bacteria</taxon>
        <taxon>Bacillati</taxon>
        <taxon>Actinomycetota</taxon>
        <taxon>Actinomycetes</taxon>
        <taxon>Micrococcales</taxon>
        <taxon>Microbacteriaceae</taxon>
        <taxon>Clavibacter</taxon>
    </lineage>
</organism>
<feature type="transmembrane region" description="Helical" evidence="9">
    <location>
        <begin position="104"/>
        <end position="129"/>
    </location>
</feature>
<evidence type="ECO:0000256" key="7">
    <source>
        <dbReference type="ARBA" id="ARBA00022989"/>
    </source>
</evidence>
<reference evidence="12 14" key="2">
    <citation type="submission" date="2018-08" db="EMBL/GenBank/DDBJ databases">
        <title>Genome Sequence of Clavibacter michiganensis Subspecies type strains, and the Atypical Peach-Colored Strains Isolated from Tomato.</title>
        <authorList>
            <person name="Osdaghi E."/>
            <person name="Portier P."/>
            <person name="Briand M."/>
            <person name="Jacques M.-A."/>
        </authorList>
    </citation>
    <scope>NUCLEOTIDE SEQUENCE [LARGE SCALE GENOMIC DNA]</scope>
    <source>
        <strain evidence="12 14">CFBP 6488</strain>
    </source>
</reference>
<dbReference type="EMBL" id="QWEA01000316">
    <property type="protein sequence ID" value="RIJ34501.1"/>
    <property type="molecule type" value="Genomic_DNA"/>
</dbReference>
<protein>
    <submittedName>
        <fullName evidence="12">ABC transporter permease subunit</fullName>
    </submittedName>
    <submittedName>
        <fullName evidence="11">Polyamine ABC transporter permease</fullName>
    </submittedName>
</protein>
<keyword evidence="4" id="KW-1003">Cell membrane</keyword>
<reference evidence="11 13" key="1">
    <citation type="journal article" date="2015" name="Genome Announc.">
        <title>Complete Genome Sequence of Clavibacter michiganensis subsp. insidiosus R1-1 Using PacBio Single-Molecule Real-Time Technology.</title>
        <authorList>
            <person name="Lu Y."/>
            <person name="Samac D.A."/>
            <person name="Glazebrook J."/>
            <person name="Ishimaru C.A."/>
        </authorList>
    </citation>
    <scope>NUCLEOTIDE SEQUENCE [LARGE SCALE GENOMIC DNA]</scope>
    <source>
        <strain evidence="11 13">R1-1</strain>
    </source>
</reference>
<dbReference type="RefSeq" id="WP_045528304.1">
    <property type="nucleotide sequence ID" value="NZ_CP011043.1"/>
</dbReference>
<keyword evidence="5" id="KW-0762">Sugar transport</keyword>
<evidence type="ECO:0000256" key="8">
    <source>
        <dbReference type="ARBA" id="ARBA00023136"/>
    </source>
</evidence>
<evidence type="ECO:0000313" key="13">
    <source>
        <dbReference type="Proteomes" id="UP000032604"/>
    </source>
</evidence>
<keyword evidence="7 9" id="KW-1133">Transmembrane helix</keyword>
<dbReference type="EMBL" id="CP011043">
    <property type="protein sequence ID" value="AJW79203.1"/>
    <property type="molecule type" value="Genomic_DNA"/>
</dbReference>
<feature type="domain" description="ABC transmembrane type-1" evidence="10">
    <location>
        <begin position="67"/>
        <end position="255"/>
    </location>
</feature>
<dbReference type="InterPro" id="IPR035906">
    <property type="entry name" value="MetI-like_sf"/>
</dbReference>
<dbReference type="Pfam" id="PF00528">
    <property type="entry name" value="BPD_transp_1"/>
    <property type="match status" value="1"/>
</dbReference>
<evidence type="ECO:0000256" key="6">
    <source>
        <dbReference type="ARBA" id="ARBA00022692"/>
    </source>
</evidence>
<accession>A0A0D5CHT3</accession>
<evidence type="ECO:0000313" key="12">
    <source>
        <dbReference type="EMBL" id="RIJ34501.1"/>
    </source>
</evidence>
<feature type="transmembrane region" description="Helical" evidence="9">
    <location>
        <begin position="179"/>
        <end position="204"/>
    </location>
</feature>
<dbReference type="GO" id="GO:0005886">
    <property type="term" value="C:plasma membrane"/>
    <property type="evidence" value="ECO:0007669"/>
    <property type="project" value="UniProtKB-SubCell"/>
</dbReference>
<dbReference type="PANTHER" id="PTHR32243:SF50">
    <property type="entry name" value="MALTOSE_MALTODEXTRIN TRANSPORT SYSTEM PERMEASE PROTEIN MALG"/>
    <property type="match status" value="1"/>
</dbReference>
<dbReference type="Gene3D" id="1.10.3720.10">
    <property type="entry name" value="MetI-like"/>
    <property type="match status" value="1"/>
</dbReference>
<sequence length="271" mass="29437">MRALLSARGWIQAALFVVVAVFILGPLLWLAAHAFATSWDYPSLVPAGLTLDWWRVVFEDAELAAAVRNSLYFAPITVLVSALVCLPAAYAFSRFRFPGRRILLVGLFATNAFPKMGLFVSMASLFYGLHLMNTITGIVIVQLIGTVVFMTWIPAAAFSAVPRSLEEAARDAGAGRVRTFLHVTLPLALPGILVAVLMSFLAAFDEAQGTYLVGAPVYMTMPTEMYSLVLNHPKQVAAVFAILLSVPSVALLLLARRHIMGGRLAEGFQIR</sequence>
<dbReference type="GO" id="GO:0055085">
    <property type="term" value="P:transmembrane transport"/>
    <property type="evidence" value="ECO:0007669"/>
    <property type="project" value="InterPro"/>
</dbReference>
<evidence type="ECO:0000256" key="1">
    <source>
        <dbReference type="ARBA" id="ARBA00004651"/>
    </source>
</evidence>
<comment type="subcellular location">
    <subcellularLocation>
        <location evidence="1 9">Cell membrane</location>
        <topology evidence="1 9">Multi-pass membrane protein</topology>
    </subcellularLocation>
</comment>
<dbReference type="HOGENOM" id="CLU_016047_3_1_11"/>
<keyword evidence="8 9" id="KW-0472">Membrane</keyword>
<dbReference type="InterPro" id="IPR050901">
    <property type="entry name" value="BP-dep_ABC_trans_perm"/>
</dbReference>
<dbReference type="CDD" id="cd06261">
    <property type="entry name" value="TM_PBP2"/>
    <property type="match status" value="1"/>
</dbReference>